<reference evidence="3 4" key="1">
    <citation type="journal article" date="2015" name="Int. J. Syst. Evol. Microbiol.">
        <title>Micromonospora costi sp. nov., isolated from a leaf of Costus speciosus.</title>
        <authorList>
            <person name="Thawai C."/>
        </authorList>
    </citation>
    <scope>NUCLEOTIDE SEQUENCE [LARGE SCALE GENOMIC DNA]</scope>
    <source>
        <strain evidence="3 4">CS1-12</strain>
    </source>
</reference>
<gene>
    <name evidence="3" type="ORF">D7193_20770</name>
</gene>
<dbReference type="AlphaFoldDB" id="A0A3B0A1G0"/>
<accession>A0A3B0A1G0</accession>
<feature type="transmembrane region" description="Helical" evidence="2">
    <location>
        <begin position="166"/>
        <end position="188"/>
    </location>
</feature>
<proteinExistence type="predicted"/>
<feature type="region of interest" description="Disordered" evidence="1">
    <location>
        <begin position="1"/>
        <end position="130"/>
    </location>
</feature>
<keyword evidence="2" id="KW-0472">Membrane</keyword>
<evidence type="ECO:0000313" key="4">
    <source>
        <dbReference type="Proteomes" id="UP000279968"/>
    </source>
</evidence>
<feature type="compositionally biased region" description="Basic residues" evidence="1">
    <location>
        <begin position="1"/>
        <end position="16"/>
    </location>
</feature>
<name>A0A3B0A1G0_9ACTN</name>
<dbReference type="OrthoDB" id="3216929at2"/>
<dbReference type="Proteomes" id="UP000279968">
    <property type="component" value="Unassembled WGS sequence"/>
</dbReference>
<dbReference type="Pfam" id="PF07332">
    <property type="entry name" value="Phage_holin_3_6"/>
    <property type="match status" value="1"/>
</dbReference>
<keyword evidence="4" id="KW-1185">Reference proteome</keyword>
<dbReference type="EMBL" id="RBAN01000003">
    <property type="protein sequence ID" value="RKN54415.1"/>
    <property type="molecule type" value="Genomic_DNA"/>
</dbReference>
<sequence>MARRTRARRRASRRAVVRPPPPGHVPDRCGGGRAAVRPAHPEHDLVRRRAPPRGRQGTDRAADAAHRADGADADRAAAVRADRRGAVQRRRALHPGRAGTEHAARRPAGPGHARRGGAVSAPEKERTQSVGELLGDVTRDMSTLFRQEIDLAKAELREEATQAGKAGGMLGGAALAGFLTVLFVSYAAWWGLSNVMDQGWAALIVAAVWAVVTAILLAVGRNKLRQFRGVLPRTQQTARQVPNALRGR</sequence>
<keyword evidence="2" id="KW-0812">Transmembrane</keyword>
<evidence type="ECO:0000256" key="1">
    <source>
        <dbReference type="SAM" id="MobiDB-lite"/>
    </source>
</evidence>
<protein>
    <submittedName>
        <fullName evidence="3">Phage holin family protein</fullName>
    </submittedName>
</protein>
<keyword evidence="2" id="KW-1133">Transmembrane helix</keyword>
<dbReference type="InterPro" id="IPR009937">
    <property type="entry name" value="Phage_holin_3_6"/>
</dbReference>
<evidence type="ECO:0000313" key="3">
    <source>
        <dbReference type="EMBL" id="RKN54415.1"/>
    </source>
</evidence>
<evidence type="ECO:0000256" key="2">
    <source>
        <dbReference type="SAM" id="Phobius"/>
    </source>
</evidence>
<comment type="caution">
    <text evidence="3">The sequence shown here is derived from an EMBL/GenBank/DDBJ whole genome shotgun (WGS) entry which is preliminary data.</text>
</comment>
<organism evidence="3 4">
    <name type="scientific">Micromonospora costi</name>
    <dbReference type="NCBI Taxonomy" id="1530042"/>
    <lineage>
        <taxon>Bacteria</taxon>
        <taxon>Bacillati</taxon>
        <taxon>Actinomycetota</taxon>
        <taxon>Actinomycetes</taxon>
        <taxon>Micromonosporales</taxon>
        <taxon>Micromonosporaceae</taxon>
        <taxon>Micromonospora</taxon>
    </lineage>
</organism>
<feature type="compositionally biased region" description="Basic and acidic residues" evidence="1">
    <location>
        <begin position="56"/>
        <end position="85"/>
    </location>
</feature>
<feature type="transmembrane region" description="Helical" evidence="2">
    <location>
        <begin position="200"/>
        <end position="219"/>
    </location>
</feature>